<name>A0A017HED5_9RHOB</name>
<feature type="compositionally biased region" description="Pro residues" evidence="5">
    <location>
        <begin position="851"/>
        <end position="910"/>
    </location>
</feature>
<dbReference type="STRING" id="442562.Rumeso_04845"/>
<reference evidence="7 8" key="1">
    <citation type="submission" date="2013-02" db="EMBL/GenBank/DDBJ databases">
        <authorList>
            <person name="Fiebig A."/>
            <person name="Goeker M."/>
            <person name="Klenk H.-P.P."/>
        </authorList>
    </citation>
    <scope>NUCLEOTIDE SEQUENCE [LARGE SCALE GENOMIC DNA]</scope>
    <source>
        <strain evidence="7 8">DSM 19309</strain>
    </source>
</reference>
<sequence>MTPSRVTAVLGPTNTGKTHYAIERMLAHRTGIIGLPLRLLAREVYDRIVKLRGPSVVALVTGEERIVPDRAAYWVCTVEAMPDGMGADFLAVDEIQLCADPERGHVFTDRLLHARGLHETLFLGSETMRGAIAGLVPNVQFLKRERFSTLTYTGPRKISRMPERAAIVGFSVENVYAIAEFIRRTRGGAAVVMGALSPRTRNAQVELYQNGDVDFLVATDAIGMGLNLDIDHVAFSGLTKFDGHRMRELQPDELAQIAGRAGRHTQNGTFGVTGEAHDLDPEVVESIEEHQFRPVTRLMWRNSRLQFGSVKRLIQTLEERTDNPWLGRVRESDDLGALRSLSADAEVMARATDGPSVKLLWDVCRIPDFRGISKGEHAALLAEIYNFLHEKGRVPAEWLGEAVRRLDRVDGDIDTLSKRLAYIRTWTYVAQRKGWVGDEGYWRDETRAVEDRLSDALHQALTERFVDRRTSTLARRLRQREVLVAEVDDKGAVTVEGHAVGRLEGFRFRAERADNPDEARTLRQAAAQALAPQFHLRADRFYNAPDTEIDFTEQGGLMWGEHAVGRLAKGSEALKPEVVAFVDEEAGPEVAQKVQRRLQHFIDRKIAAAMEPLLTMGRDEALTGLAKGFAFRLNEHLGIIPRGEIAEEVKQLDPEARSALRKHGVRIGQFTVFLPALLKPAPTRLRLVLWSLWKGLDEFPSAPPAGHVTVPAPQGLPQGFWAMAGYRAAGDRAIRIDMLERLADMLRDKDSRKGFEAAPEMLSITGLSLEAFAHLMEGLGYRAEKAERPKVRAPKPATQQPGPIPDETPREAETLAPSLVPATEPAPVPSDMPQEPAIMAPPPVTAGEPDVPMPVEEPPPGPDTTPPQTPSEDPSPTPETPPGQPEEVPPAPDVPETPEQPPEPDLPPQELPVEEPPEEAPQPPTELPGSEPAEMPIITPSELPDITPAEMPINTPMEVPGSPYASAEAADAPAPDMTAPDMTAQAAEASAQPVEMESFYTFTWGGRAQRRPQQPERARSEGRPPRREGQPRRDGQPARADRPQGERPQGDRRGPRPERTEGAEGQPARREGRPPQGKGKPRGDRPEKGGPRPDRFDKGDRGRSFEAHPPREEPRGKRIDPDNPFAAALAGFKTK</sequence>
<keyword evidence="8" id="KW-1185">Reference proteome</keyword>
<evidence type="ECO:0000256" key="2">
    <source>
        <dbReference type="ARBA" id="ARBA00022801"/>
    </source>
</evidence>
<dbReference type="PANTHER" id="PTHR12131">
    <property type="entry name" value="ATP-DEPENDENT RNA AND DNA HELICASE"/>
    <property type="match status" value="1"/>
</dbReference>
<feature type="compositionally biased region" description="Basic and acidic residues" evidence="5">
    <location>
        <begin position="1013"/>
        <end position="1073"/>
    </location>
</feature>
<evidence type="ECO:0000259" key="6">
    <source>
        <dbReference type="PROSITE" id="PS51194"/>
    </source>
</evidence>
<dbReference type="EMBL" id="AOSK01000133">
    <property type="protein sequence ID" value="EYD72139.1"/>
    <property type="molecule type" value="Genomic_DNA"/>
</dbReference>
<dbReference type="PATRIC" id="fig|442562.3.peg.4769"/>
<dbReference type="GO" id="GO:0005524">
    <property type="term" value="F:ATP binding"/>
    <property type="evidence" value="ECO:0007669"/>
    <property type="project" value="UniProtKB-KW"/>
</dbReference>
<dbReference type="Proteomes" id="UP000019666">
    <property type="component" value="Unassembled WGS sequence"/>
</dbReference>
<dbReference type="OrthoDB" id="9807155at2"/>
<evidence type="ECO:0000256" key="4">
    <source>
        <dbReference type="ARBA" id="ARBA00022840"/>
    </source>
</evidence>
<dbReference type="InterPro" id="IPR050699">
    <property type="entry name" value="RNA-DNA_Helicase"/>
</dbReference>
<dbReference type="SUPFAM" id="SSF52540">
    <property type="entry name" value="P-loop containing nucleoside triphosphate hydrolases"/>
    <property type="match status" value="2"/>
</dbReference>
<evidence type="ECO:0000313" key="8">
    <source>
        <dbReference type="Proteomes" id="UP000019666"/>
    </source>
</evidence>
<dbReference type="InterPro" id="IPR001650">
    <property type="entry name" value="Helicase_C-like"/>
</dbReference>
<feature type="domain" description="Helicase C-terminal" evidence="6">
    <location>
        <begin position="153"/>
        <end position="311"/>
    </location>
</feature>
<organism evidence="7 8">
    <name type="scientific">Rubellimicrobium mesophilum DSM 19309</name>
    <dbReference type="NCBI Taxonomy" id="442562"/>
    <lineage>
        <taxon>Bacteria</taxon>
        <taxon>Pseudomonadati</taxon>
        <taxon>Pseudomonadota</taxon>
        <taxon>Alphaproteobacteria</taxon>
        <taxon>Rhodobacterales</taxon>
        <taxon>Roseobacteraceae</taxon>
        <taxon>Rubellimicrobium</taxon>
    </lineage>
</organism>
<dbReference type="Gene3D" id="3.40.50.300">
    <property type="entry name" value="P-loop containing nucleotide triphosphate hydrolases"/>
    <property type="match status" value="2"/>
</dbReference>
<dbReference type="InterPro" id="IPR027417">
    <property type="entry name" value="P-loop_NTPase"/>
</dbReference>
<dbReference type="RefSeq" id="WP_037282908.1">
    <property type="nucleotide sequence ID" value="NZ_KK088612.1"/>
</dbReference>
<evidence type="ECO:0000256" key="5">
    <source>
        <dbReference type="SAM" id="MobiDB-lite"/>
    </source>
</evidence>
<evidence type="ECO:0000256" key="3">
    <source>
        <dbReference type="ARBA" id="ARBA00022806"/>
    </source>
</evidence>
<dbReference type="HOGENOM" id="CLU_008788_0_0_5"/>
<gene>
    <name evidence="7" type="ORF">Rumeso_04845</name>
</gene>
<comment type="caution">
    <text evidence="7">The sequence shown here is derived from an EMBL/GenBank/DDBJ whole genome shotgun (WGS) entry which is preliminary data.</text>
</comment>
<dbReference type="Pfam" id="PF00271">
    <property type="entry name" value="Helicase_C"/>
    <property type="match status" value="1"/>
</dbReference>
<keyword evidence="2" id="KW-0378">Hydrolase</keyword>
<keyword evidence="1" id="KW-0547">Nucleotide-binding</keyword>
<dbReference type="PANTHER" id="PTHR12131:SF1">
    <property type="entry name" value="ATP-DEPENDENT RNA HELICASE SUPV3L1, MITOCHONDRIAL-RELATED"/>
    <property type="match status" value="1"/>
</dbReference>
<dbReference type="AlphaFoldDB" id="A0A017HED5"/>
<accession>A0A017HED5</accession>
<feature type="compositionally biased region" description="Basic and acidic residues" evidence="5">
    <location>
        <begin position="1081"/>
        <end position="1121"/>
    </location>
</feature>
<feature type="compositionally biased region" description="Low complexity" evidence="5">
    <location>
        <begin position="969"/>
        <end position="984"/>
    </location>
</feature>
<evidence type="ECO:0000256" key="1">
    <source>
        <dbReference type="ARBA" id="ARBA00022741"/>
    </source>
</evidence>
<keyword evidence="3 7" id="KW-0347">Helicase</keyword>
<protein>
    <submittedName>
        <fullName evidence="7">ATP-dependent DNA helicase</fullName>
    </submittedName>
</protein>
<evidence type="ECO:0000313" key="7">
    <source>
        <dbReference type="EMBL" id="EYD72139.1"/>
    </source>
</evidence>
<dbReference type="PROSITE" id="PS51194">
    <property type="entry name" value="HELICASE_CTER"/>
    <property type="match status" value="1"/>
</dbReference>
<dbReference type="GO" id="GO:0016787">
    <property type="term" value="F:hydrolase activity"/>
    <property type="evidence" value="ECO:0007669"/>
    <property type="project" value="UniProtKB-KW"/>
</dbReference>
<keyword evidence="4" id="KW-0067">ATP-binding</keyword>
<dbReference type="SMART" id="SM00490">
    <property type="entry name" value="HELICc"/>
    <property type="match status" value="1"/>
</dbReference>
<dbReference type="Pfam" id="PF22527">
    <property type="entry name" value="DEXQc_Suv3"/>
    <property type="match status" value="1"/>
</dbReference>
<feature type="region of interest" description="Disordered" evidence="5">
    <location>
        <begin position="786"/>
        <end position="1135"/>
    </location>
</feature>
<dbReference type="InterPro" id="IPR055206">
    <property type="entry name" value="DEXQc_SUV3"/>
</dbReference>
<proteinExistence type="predicted"/>
<dbReference type="GO" id="GO:0004386">
    <property type="term" value="F:helicase activity"/>
    <property type="evidence" value="ECO:0007669"/>
    <property type="project" value="UniProtKB-KW"/>
</dbReference>